<dbReference type="GO" id="GO:0043138">
    <property type="term" value="F:3'-5' DNA helicase activity"/>
    <property type="evidence" value="ECO:0007669"/>
    <property type="project" value="UniProtKB-EC"/>
</dbReference>
<proteinExistence type="inferred from homology"/>
<keyword evidence="2" id="KW-0547">Nucleotide-binding</keyword>
<dbReference type="Pfam" id="PF00270">
    <property type="entry name" value="DEAD"/>
    <property type="match status" value="1"/>
</dbReference>
<dbReference type="SMART" id="SM00973">
    <property type="entry name" value="Sec63"/>
    <property type="match status" value="1"/>
</dbReference>
<dbReference type="GO" id="GO:0005524">
    <property type="term" value="F:ATP binding"/>
    <property type="evidence" value="ECO:0007669"/>
    <property type="project" value="UniProtKB-KW"/>
</dbReference>
<comment type="similarity">
    <text evidence="1">Belongs to the helicase family. SKI2 subfamily.</text>
</comment>
<dbReference type="CDD" id="cd18795">
    <property type="entry name" value="SF2_C_Ski2"/>
    <property type="match status" value="1"/>
</dbReference>
<feature type="region of interest" description="Disordered" evidence="4">
    <location>
        <begin position="1222"/>
        <end position="1257"/>
    </location>
</feature>
<dbReference type="InterPro" id="IPR036388">
    <property type="entry name" value="WH-like_DNA-bd_sf"/>
</dbReference>
<evidence type="ECO:0000256" key="2">
    <source>
        <dbReference type="ARBA" id="ARBA00022741"/>
    </source>
</evidence>
<feature type="compositionally biased region" description="Polar residues" evidence="4">
    <location>
        <begin position="1142"/>
        <end position="1155"/>
    </location>
</feature>
<dbReference type="SMART" id="SM00490">
    <property type="entry name" value="HELICc"/>
    <property type="match status" value="1"/>
</dbReference>
<evidence type="ECO:0000256" key="3">
    <source>
        <dbReference type="ARBA" id="ARBA00022840"/>
    </source>
</evidence>
<dbReference type="SUPFAM" id="SSF52540">
    <property type="entry name" value="P-loop containing nucleoside triphosphate hydrolases"/>
    <property type="match status" value="1"/>
</dbReference>
<evidence type="ECO:0000256" key="1">
    <source>
        <dbReference type="ARBA" id="ARBA00010140"/>
    </source>
</evidence>
<dbReference type="EMBL" id="CAXLJL010000489">
    <property type="protein sequence ID" value="CAL5138383.1"/>
    <property type="molecule type" value="Genomic_DNA"/>
</dbReference>
<evidence type="ECO:0000259" key="5">
    <source>
        <dbReference type="PROSITE" id="PS51192"/>
    </source>
</evidence>
<feature type="domain" description="Helicase C-terminal" evidence="6">
    <location>
        <begin position="76"/>
        <end position="280"/>
    </location>
</feature>
<dbReference type="SUPFAM" id="SSF158702">
    <property type="entry name" value="Sec63 N-terminal domain-like"/>
    <property type="match status" value="1"/>
</dbReference>
<feature type="region of interest" description="Disordered" evidence="4">
    <location>
        <begin position="1107"/>
        <end position="1159"/>
    </location>
</feature>
<evidence type="ECO:0008006" key="9">
    <source>
        <dbReference type="Google" id="ProtNLM"/>
    </source>
</evidence>
<name>A0AAV2TMD1_CALDB</name>
<dbReference type="GO" id="GO:0051321">
    <property type="term" value="P:meiotic cell cycle"/>
    <property type="evidence" value="ECO:0007669"/>
    <property type="project" value="UniProtKB-KW"/>
</dbReference>
<dbReference type="Pfam" id="PF02889">
    <property type="entry name" value="Sec63"/>
    <property type="match status" value="1"/>
</dbReference>
<feature type="compositionally biased region" description="Basic and acidic residues" evidence="4">
    <location>
        <begin position="1231"/>
        <end position="1253"/>
    </location>
</feature>
<dbReference type="PROSITE" id="PS51192">
    <property type="entry name" value="HELICASE_ATP_BIND_1"/>
    <property type="match status" value="1"/>
</dbReference>
<evidence type="ECO:0000256" key="4">
    <source>
        <dbReference type="SAM" id="MobiDB-lite"/>
    </source>
</evidence>
<comment type="caution">
    <text evidence="7">The sequence shown here is derived from an EMBL/GenBank/DDBJ whole genome shotgun (WGS) entry which is preliminary data.</text>
</comment>
<dbReference type="GO" id="GO:0003676">
    <property type="term" value="F:nucleic acid binding"/>
    <property type="evidence" value="ECO:0007669"/>
    <property type="project" value="InterPro"/>
</dbReference>
<dbReference type="GO" id="GO:0016787">
    <property type="term" value="F:hydrolase activity"/>
    <property type="evidence" value="ECO:0007669"/>
    <property type="project" value="UniProtKB-KW"/>
</dbReference>
<evidence type="ECO:0000313" key="7">
    <source>
        <dbReference type="EMBL" id="CAL5138383.1"/>
    </source>
</evidence>
<dbReference type="InterPro" id="IPR011545">
    <property type="entry name" value="DEAD/DEAH_box_helicase_dom"/>
</dbReference>
<organism evidence="7 8">
    <name type="scientific">Calicophoron daubneyi</name>
    <name type="common">Rumen fluke</name>
    <name type="synonym">Paramphistomum daubneyi</name>
    <dbReference type="NCBI Taxonomy" id="300641"/>
    <lineage>
        <taxon>Eukaryota</taxon>
        <taxon>Metazoa</taxon>
        <taxon>Spiralia</taxon>
        <taxon>Lophotrochozoa</taxon>
        <taxon>Platyhelminthes</taxon>
        <taxon>Trematoda</taxon>
        <taxon>Digenea</taxon>
        <taxon>Plagiorchiida</taxon>
        <taxon>Pronocephalata</taxon>
        <taxon>Paramphistomoidea</taxon>
        <taxon>Paramphistomidae</taxon>
        <taxon>Calicophoron</taxon>
    </lineage>
</organism>
<evidence type="ECO:0000313" key="8">
    <source>
        <dbReference type="Proteomes" id="UP001497525"/>
    </source>
</evidence>
<reference evidence="7" key="1">
    <citation type="submission" date="2024-06" db="EMBL/GenBank/DDBJ databases">
        <authorList>
            <person name="Liu X."/>
            <person name="Lenzi L."/>
            <person name="Haldenby T S."/>
            <person name="Uol C."/>
        </authorList>
    </citation>
    <scope>NUCLEOTIDE SEQUENCE</scope>
</reference>
<dbReference type="InterPro" id="IPR014001">
    <property type="entry name" value="Helicase_ATP-bd"/>
</dbReference>
<dbReference type="Gene3D" id="1.10.10.10">
    <property type="entry name" value="Winged helix-like DNA-binding domain superfamily/Winged helix DNA-binding domain"/>
    <property type="match status" value="1"/>
</dbReference>
<dbReference type="Gene3D" id="3.40.50.300">
    <property type="entry name" value="P-loop containing nucleotide triphosphate hydrolases"/>
    <property type="match status" value="2"/>
</dbReference>
<dbReference type="PANTHER" id="PTHR47835:SF3">
    <property type="entry name" value="HELICASE FOR MEIOSIS 1"/>
    <property type="match status" value="1"/>
</dbReference>
<feature type="compositionally biased region" description="Low complexity" evidence="4">
    <location>
        <begin position="1117"/>
        <end position="1132"/>
    </location>
</feature>
<dbReference type="PROSITE" id="PS51194">
    <property type="entry name" value="HELICASE_CTER"/>
    <property type="match status" value="1"/>
</dbReference>
<accession>A0AAV2TMD1</accession>
<feature type="domain" description="Helicase ATP-binding" evidence="5">
    <location>
        <begin position="1"/>
        <end position="198"/>
    </location>
</feature>
<dbReference type="Gene3D" id="1.10.3380.10">
    <property type="entry name" value="Sec63 N-terminal domain-like domain"/>
    <property type="match status" value="1"/>
</dbReference>
<dbReference type="PANTHER" id="PTHR47835">
    <property type="entry name" value="HFM1, ATP DEPENDENT DNA HELICASE HOMOLOG"/>
    <property type="match status" value="1"/>
</dbReference>
<dbReference type="InterPro" id="IPR001650">
    <property type="entry name" value="Helicase_C-like"/>
</dbReference>
<evidence type="ECO:0000259" key="6">
    <source>
        <dbReference type="PROSITE" id="PS51194"/>
    </source>
</evidence>
<keyword evidence="3" id="KW-0067">ATP-binding</keyword>
<dbReference type="InterPro" id="IPR052247">
    <property type="entry name" value="Meiotic_Crossover_Helicase"/>
</dbReference>
<dbReference type="Proteomes" id="UP001497525">
    <property type="component" value="Unassembled WGS sequence"/>
</dbReference>
<dbReference type="InterPro" id="IPR027417">
    <property type="entry name" value="P-loop_NTPase"/>
</dbReference>
<protein>
    <recommendedName>
        <fullName evidence="9">ATP-dependent DNA helicase HFM1</fullName>
    </recommendedName>
</protein>
<dbReference type="InterPro" id="IPR004179">
    <property type="entry name" value="Sec63-dom"/>
</dbReference>
<sequence>MRRDNSLVVTAPTGSGKTVIFELNIVKYLMECERFENTKTSWVLYIAPLKSLCTQKYTEWKNKFQGLSLNCLKSTGDTEDINPTDLNNRTLILATPFCITRQSAIHTARELVKLTTFLCDEDQKLLRSKYASQIKGKQLKEYFESGVGYHHAGVDAEDRQVLEEAFLCGCLPVMTCTSTLAMGLNLPAHLVIIKNTEQIIDGKFRGYNATQILQMIGRAGRPQFDFEGVAIIMTASDLKTHYQRLVNHSDVIESSLKSNLLERMNTEIALKMVTSLEDAVHWIENTYLYVRMRKAPEVYGLVGPITDEKLSEKVRDLGNLMMKHHLACTTIEMMWELQGGESLEDLIHFIACSAELKDMSLRNNEKTLLNMMNRARGRQAIRYPLVGRIATVPMKIACLLQCHLSHTTITDFSLQQDTNRIVCAATRIANGMTGMLLGKENRTADENFNQECSDPTHSEESTTVCETHEETDPTFPQTSGENSAHTRLMPVVSGYKAMINALKLRKSLQFGSWLNDPLEDLSVVFSITKAETEKLIDAGLITLRALQSTDPWTIEQILNRQPPFGRKLLDSIQCIPKYELTVEQVSSMASSIIRVQFTVKNETNSSSDTVVLLVGNTQNKLLASFKFKSCDLSGDGCIRHLTIVNCNDEERLSLSLISCNFAGVDIHTYFTVNRINDQNISAPVSPERPLQATDYSAENGQTPSTECKEGKKGEYADEDKALNFRGPPLLHNGDGGLKDGKQQHPFSPFDGIKRKRFSPGVKKMLNRFGIREKDVAHSVSTSLVSRSGLDKTFTWTPATPDSTPKVALVQTSMLEYIHSHSLKECSEERSKHLDNPANSASTGLCNDSTMMTPKLLESPKMATICTEPVRKKRRFKWTPSKSVMNYGSVVSSGTGSATSTPIRIVRSDDTNATVEATNSHFVSFDRDFSFLGENLRTPNQKDAILSATLSNMVNPSAQLTLNSNCSMLELCRDQAISAQSGDSESSSQCESVSEMYDATDRAVRVAPGNTDVTGENHGEYFEILARESEVMSAGETVYPQSPRDEIKNSSQGSHVGVLQTEKLAKENPLSPVYGTYTRGGAECSETILTPISMQQYHYQKSNIPRFSVRIRDPTPPSEATTTTPTAADSSEPAQDKFPPPTTSLTKNGPSTSDFKTPTDMGFNKLLNKWKRLERPRRQSVSPQISIDMKLLEEGWPELACTIFITKLCEAYGLEMDNTTRLSTPQVGNTRKSMEAETHSLEELRGESNEDKRNLQPIASSTVKMRSNTYEVDLDRYSAVEEKVEE</sequence>
<gene>
    <name evidence="7" type="ORF">CDAUBV1_LOCUS12967</name>
</gene>